<evidence type="ECO:0000256" key="2">
    <source>
        <dbReference type="ARBA" id="ARBA00012832"/>
    </source>
</evidence>
<dbReference type="OrthoDB" id="438179at2759"/>
<proteinExistence type="inferred from homology"/>
<keyword evidence="8" id="KW-0648">Protein biosynthesis</keyword>
<dbReference type="EC" id="6.1.1.16" evidence="2"/>
<dbReference type="InterPro" id="IPR009080">
    <property type="entry name" value="tRNAsynth_Ia_anticodon-bd"/>
</dbReference>
<feature type="domain" description="tRNA synthetases class I catalytic" evidence="12">
    <location>
        <begin position="52"/>
        <end position="474"/>
    </location>
</feature>
<evidence type="ECO:0000256" key="11">
    <source>
        <dbReference type="SAM" id="MobiDB-lite"/>
    </source>
</evidence>
<dbReference type="PANTHER" id="PTHR10890">
    <property type="entry name" value="CYSTEINYL-TRNA SYNTHETASE"/>
    <property type="match status" value="1"/>
</dbReference>
<feature type="region of interest" description="Disordered" evidence="11">
    <location>
        <begin position="730"/>
        <end position="749"/>
    </location>
</feature>
<gene>
    <name evidence="13" type="ORF">CYFA0S_06e03004g</name>
</gene>
<dbReference type="AlphaFoldDB" id="A0A061AU56"/>
<dbReference type="VEuPathDB" id="FungiDB:BON22_3086"/>
<keyword evidence="5" id="KW-0547">Nucleotide-binding</keyword>
<evidence type="ECO:0000313" key="13">
    <source>
        <dbReference type="EMBL" id="CDR41166.1"/>
    </source>
</evidence>
<dbReference type="SUPFAM" id="SSF52374">
    <property type="entry name" value="Nucleotidylyl transferase"/>
    <property type="match status" value="1"/>
</dbReference>
<keyword evidence="4" id="KW-0479">Metal-binding</keyword>
<protein>
    <recommendedName>
        <fullName evidence="2">cysteine--tRNA ligase</fullName>
        <ecNumber evidence="2">6.1.1.16</ecNumber>
    </recommendedName>
    <alternativeName>
        <fullName evidence="10">Cysteinyl-tRNA synthetase</fullName>
    </alternativeName>
</protein>
<dbReference type="InterPro" id="IPR015803">
    <property type="entry name" value="Cys-tRNA-ligase"/>
</dbReference>
<evidence type="ECO:0000256" key="8">
    <source>
        <dbReference type="ARBA" id="ARBA00022917"/>
    </source>
</evidence>
<evidence type="ECO:0000256" key="3">
    <source>
        <dbReference type="ARBA" id="ARBA00022598"/>
    </source>
</evidence>
<keyword evidence="9" id="KW-0030">Aminoacyl-tRNA synthetase</keyword>
<dbReference type="PANTHER" id="PTHR10890:SF3">
    <property type="entry name" value="CYSTEINE--TRNA LIGASE, CYTOPLASMIC"/>
    <property type="match status" value="1"/>
</dbReference>
<evidence type="ECO:0000256" key="4">
    <source>
        <dbReference type="ARBA" id="ARBA00022723"/>
    </source>
</evidence>
<sequence length="771" mass="86989">MTIRCLLRRTMATVSKTKSAVVQPEWRTPVSQEVEKPVLKLYNSLTRTKTEFVPSRDRKVSWYCCGPTVYDSSHMGHARNYVSTDINRRILQNYFGYNVTFVQNVTDIDDKIIIRARHEYLFKEFENELASDKEISAAVIEKAEKGFDAFVKKNLSEAPVDKSEFSTWASSVNVQEKQVANPKFPMYFKSANTALKAINDVKSLSKKEFLEGVKDVLVPLLDSERGNTVNDPEVFRALPSFWEQKFNDDMAALNVLPPTVTTRVSEYVPEIIEFVEKIISNGYAYATDDGSVYFDTFAFDKSSKHDYAKLQPWNKGQADLIAEGEGSLTVNSSGKKSPNDFALWKASKPGEPEWESPWGKGRPGWHIECSVMASDILGSTMDIHSGGIDLAFPHHDNELAQSEACFDCEQWVNYFLHTGHLHIEGQKMSKSLKNFITIQEALERYSARQLRLAFATIQWNNQLDFKEALLQEVKAFESSMSKFFQTVRALNHDTRDRVSRGVIVGKRVGSAEKQLMKDLEDAEDAVHTAFCDNLATPQVLKALSELVTKTNSYIVASGAEIKIDQVLQVTYFVTRILDILGFPARSDRLGWEDSSASADTSGSVEEIAMPFVKALSTFRDTVRSSAIAKAPYKDFLDATDKIRNEDLLNLNVSLDDRADGQPALVKFLSPAEKEELVAIQAEKVKREAEKAAKKAAQAQLKEQQERERMERAKISPSEMFKTAEYSAWDESGMPTIDKDGKEVSKSARKKLQKQFDAQTKLHKEYLEKQAA</sequence>
<feature type="compositionally biased region" description="Basic and acidic residues" evidence="11">
    <location>
        <begin position="736"/>
        <end position="745"/>
    </location>
</feature>
<dbReference type="Gene3D" id="1.20.120.1910">
    <property type="entry name" value="Cysteine-tRNA ligase, C-terminal anti-codon recognition domain"/>
    <property type="match status" value="1"/>
</dbReference>
<evidence type="ECO:0000256" key="5">
    <source>
        <dbReference type="ARBA" id="ARBA00022741"/>
    </source>
</evidence>
<name>A0A061AU56_CYBFA</name>
<comment type="cofactor">
    <cofactor evidence="1">
        <name>Zn(2+)</name>
        <dbReference type="ChEBI" id="CHEBI:29105"/>
    </cofactor>
</comment>
<evidence type="ECO:0000256" key="9">
    <source>
        <dbReference type="ARBA" id="ARBA00023146"/>
    </source>
</evidence>
<feature type="region of interest" description="Disordered" evidence="11">
    <location>
        <begin position="695"/>
        <end position="716"/>
    </location>
</feature>
<dbReference type="HAMAP" id="MF_00041">
    <property type="entry name" value="Cys_tRNA_synth"/>
    <property type="match status" value="1"/>
</dbReference>
<dbReference type="InterPro" id="IPR032678">
    <property type="entry name" value="tRNA-synt_1_cat_dom"/>
</dbReference>
<dbReference type="PhylomeDB" id="A0A061AU56"/>
<reference evidence="13" key="1">
    <citation type="journal article" date="2014" name="Genome Announc.">
        <title>Genome sequence of the yeast Cyberlindnera fabianii (Hansenula fabianii).</title>
        <authorList>
            <person name="Freel K.C."/>
            <person name="Sarilar V."/>
            <person name="Neuveglise C."/>
            <person name="Devillers H."/>
            <person name="Friedrich A."/>
            <person name="Schacherer J."/>
        </authorList>
    </citation>
    <scope>NUCLEOTIDE SEQUENCE</scope>
    <source>
        <strain evidence="13">YJS4271</strain>
    </source>
</reference>
<dbReference type="GO" id="GO:0005737">
    <property type="term" value="C:cytoplasm"/>
    <property type="evidence" value="ECO:0007669"/>
    <property type="project" value="TreeGrafter"/>
</dbReference>
<evidence type="ECO:0000256" key="7">
    <source>
        <dbReference type="ARBA" id="ARBA00022840"/>
    </source>
</evidence>
<evidence type="ECO:0000256" key="6">
    <source>
        <dbReference type="ARBA" id="ARBA00022833"/>
    </source>
</evidence>
<evidence type="ECO:0000259" key="12">
    <source>
        <dbReference type="Pfam" id="PF01406"/>
    </source>
</evidence>
<dbReference type="GO" id="GO:0005524">
    <property type="term" value="F:ATP binding"/>
    <property type="evidence" value="ECO:0007669"/>
    <property type="project" value="UniProtKB-KW"/>
</dbReference>
<evidence type="ECO:0000256" key="10">
    <source>
        <dbReference type="ARBA" id="ARBA00031499"/>
    </source>
</evidence>
<dbReference type="InterPro" id="IPR024909">
    <property type="entry name" value="Cys-tRNA/MSH_ligase"/>
</dbReference>
<evidence type="ECO:0000256" key="1">
    <source>
        <dbReference type="ARBA" id="ARBA00001947"/>
    </source>
</evidence>
<dbReference type="Pfam" id="PF01406">
    <property type="entry name" value="tRNA-synt_1e"/>
    <property type="match status" value="1"/>
</dbReference>
<keyword evidence="6" id="KW-0862">Zinc</keyword>
<dbReference type="EMBL" id="LK052891">
    <property type="protein sequence ID" value="CDR41166.1"/>
    <property type="molecule type" value="Genomic_DNA"/>
</dbReference>
<dbReference type="InterPro" id="IPR014729">
    <property type="entry name" value="Rossmann-like_a/b/a_fold"/>
</dbReference>
<organism evidence="13">
    <name type="scientific">Cyberlindnera fabianii</name>
    <name type="common">Yeast</name>
    <name type="synonym">Hansenula fabianii</name>
    <dbReference type="NCBI Taxonomy" id="36022"/>
    <lineage>
        <taxon>Eukaryota</taxon>
        <taxon>Fungi</taxon>
        <taxon>Dikarya</taxon>
        <taxon>Ascomycota</taxon>
        <taxon>Saccharomycotina</taxon>
        <taxon>Saccharomycetes</taxon>
        <taxon>Phaffomycetales</taxon>
        <taxon>Phaffomycetaceae</taxon>
        <taxon>Cyberlindnera</taxon>
    </lineage>
</organism>
<keyword evidence="7" id="KW-0067">ATP-binding</keyword>
<dbReference type="SUPFAM" id="SSF47323">
    <property type="entry name" value="Anticodon-binding domain of a subclass of class I aminoacyl-tRNA synthetases"/>
    <property type="match status" value="1"/>
</dbReference>
<dbReference type="GO" id="GO:0004817">
    <property type="term" value="F:cysteine-tRNA ligase activity"/>
    <property type="evidence" value="ECO:0007669"/>
    <property type="project" value="UniProtKB-EC"/>
</dbReference>
<dbReference type="CDD" id="cd00672">
    <property type="entry name" value="CysRS_core"/>
    <property type="match status" value="1"/>
</dbReference>
<dbReference type="GO" id="GO:0006423">
    <property type="term" value="P:cysteinyl-tRNA aminoacylation"/>
    <property type="evidence" value="ECO:0007669"/>
    <property type="project" value="InterPro"/>
</dbReference>
<keyword evidence="3" id="KW-0436">Ligase</keyword>
<accession>A0A061AU56</accession>
<dbReference type="GO" id="GO:0046872">
    <property type="term" value="F:metal ion binding"/>
    <property type="evidence" value="ECO:0007669"/>
    <property type="project" value="UniProtKB-KW"/>
</dbReference>
<dbReference type="PRINTS" id="PR00983">
    <property type="entry name" value="TRNASYNTHCYS"/>
</dbReference>
<feature type="compositionally biased region" description="Basic and acidic residues" evidence="11">
    <location>
        <begin position="702"/>
        <end position="713"/>
    </location>
</feature>
<dbReference type="Gene3D" id="3.40.50.620">
    <property type="entry name" value="HUPs"/>
    <property type="match status" value="1"/>
</dbReference>
<dbReference type="NCBIfam" id="TIGR00435">
    <property type="entry name" value="cysS"/>
    <property type="match status" value="1"/>
</dbReference>